<dbReference type="SUPFAM" id="SSF52777">
    <property type="entry name" value="CoA-dependent acyltransferases"/>
    <property type="match status" value="12"/>
</dbReference>
<dbReference type="Gene3D" id="3.30.300.30">
    <property type="match status" value="3"/>
</dbReference>
<evidence type="ECO:0000313" key="11">
    <source>
        <dbReference type="EMBL" id="KAK2594207.1"/>
    </source>
</evidence>
<feature type="domain" description="Carrier" evidence="10">
    <location>
        <begin position="4329"/>
        <end position="4402"/>
    </location>
</feature>
<evidence type="ECO:0000256" key="5">
    <source>
        <dbReference type="ARBA" id="ARBA00029454"/>
    </source>
</evidence>
<keyword evidence="12" id="KW-1185">Reference proteome</keyword>
<dbReference type="SUPFAM" id="SSF47336">
    <property type="entry name" value="ACP-like"/>
    <property type="match status" value="6"/>
</dbReference>
<dbReference type="InterPro" id="IPR010071">
    <property type="entry name" value="AA_adenyl_dom"/>
</dbReference>
<dbReference type="Proteomes" id="UP001251528">
    <property type="component" value="Unassembled WGS sequence"/>
</dbReference>
<dbReference type="GO" id="GO:0005737">
    <property type="term" value="C:cytoplasm"/>
    <property type="evidence" value="ECO:0007669"/>
    <property type="project" value="TreeGrafter"/>
</dbReference>
<dbReference type="NCBIfam" id="TIGR01733">
    <property type="entry name" value="AA-adenyl-dom"/>
    <property type="match status" value="3"/>
</dbReference>
<evidence type="ECO:0000256" key="3">
    <source>
        <dbReference type="ARBA" id="ARBA00022553"/>
    </source>
</evidence>
<dbReference type="GO" id="GO:0031177">
    <property type="term" value="F:phosphopantetheine binding"/>
    <property type="evidence" value="ECO:0007669"/>
    <property type="project" value="InterPro"/>
</dbReference>
<proteinExistence type="inferred from homology"/>
<evidence type="ECO:0000313" key="12">
    <source>
        <dbReference type="Proteomes" id="UP001251528"/>
    </source>
</evidence>
<dbReference type="Gene3D" id="1.10.1200.10">
    <property type="entry name" value="ACP-like"/>
    <property type="match status" value="6"/>
</dbReference>
<dbReference type="Gene3D" id="3.40.50.12780">
    <property type="entry name" value="N-terminal domain of ligase-like"/>
    <property type="match status" value="3"/>
</dbReference>
<dbReference type="Gene3D" id="3.30.559.10">
    <property type="entry name" value="Chloramphenicol acetyltransferase-like domain"/>
    <property type="match status" value="6"/>
</dbReference>
<feature type="domain" description="Carrier" evidence="10">
    <location>
        <begin position="1592"/>
        <end position="1666"/>
    </location>
</feature>
<evidence type="ECO:0000256" key="6">
    <source>
        <dbReference type="ARBA" id="ARBA00057930"/>
    </source>
</evidence>
<dbReference type="InterPro" id="IPR001242">
    <property type="entry name" value="Condensation_dom"/>
</dbReference>
<dbReference type="FunFam" id="3.40.50.12780:FF:000024">
    <property type="entry name" value="Nonribosomal siderophore peptide synthase SidC"/>
    <property type="match status" value="2"/>
</dbReference>
<evidence type="ECO:0000256" key="7">
    <source>
        <dbReference type="ARBA" id="ARBA00067250"/>
    </source>
</evidence>
<name>A0AAJ0FRS1_9HYPO</name>
<dbReference type="SUPFAM" id="SSF56801">
    <property type="entry name" value="Acetyl-CoA synthetase-like"/>
    <property type="match status" value="3"/>
</dbReference>
<feature type="domain" description="Carrier" evidence="10">
    <location>
        <begin position="3213"/>
        <end position="3290"/>
    </location>
</feature>
<dbReference type="FunFam" id="3.30.300.30:FF:000015">
    <property type="entry name" value="Nonribosomal peptide synthase SidD"/>
    <property type="match status" value="1"/>
</dbReference>
<dbReference type="PROSITE" id="PS50075">
    <property type="entry name" value="CARRIER"/>
    <property type="match status" value="6"/>
</dbReference>
<accession>A0AAJ0FRS1</accession>
<dbReference type="InterPro" id="IPR036736">
    <property type="entry name" value="ACP-like_sf"/>
</dbReference>
<dbReference type="InterPro" id="IPR042099">
    <property type="entry name" value="ANL_N_sf"/>
</dbReference>
<dbReference type="Gene3D" id="3.30.559.30">
    <property type="entry name" value="Nonribosomal peptide synthetase, condensation domain"/>
    <property type="match status" value="6"/>
</dbReference>
<dbReference type="InterPro" id="IPR000873">
    <property type="entry name" value="AMP-dep_synth/lig_dom"/>
</dbReference>
<feature type="domain" description="Carrier" evidence="10">
    <location>
        <begin position="527"/>
        <end position="600"/>
    </location>
</feature>
<dbReference type="GO" id="GO:0031169">
    <property type="term" value="P:ferrichrome biosynthetic process"/>
    <property type="evidence" value="ECO:0007669"/>
    <property type="project" value="UniProtKB-ARBA"/>
</dbReference>
<evidence type="ECO:0000256" key="1">
    <source>
        <dbReference type="ARBA" id="ARBA00004924"/>
    </source>
</evidence>
<evidence type="ECO:0000256" key="9">
    <source>
        <dbReference type="ARBA" id="ARBA00079163"/>
    </source>
</evidence>
<gene>
    <name evidence="11" type="ORF">QQS21_008096</name>
</gene>
<feature type="domain" description="Carrier" evidence="10">
    <location>
        <begin position="3764"/>
        <end position="3840"/>
    </location>
</feature>
<dbReference type="SMART" id="SM00823">
    <property type="entry name" value="PKS_PP"/>
    <property type="match status" value="5"/>
</dbReference>
<dbReference type="PROSITE" id="PS00455">
    <property type="entry name" value="AMP_BINDING"/>
    <property type="match status" value="2"/>
</dbReference>
<dbReference type="InterPro" id="IPR020845">
    <property type="entry name" value="AMP-binding_CS"/>
</dbReference>
<evidence type="ECO:0000256" key="2">
    <source>
        <dbReference type="ARBA" id="ARBA00022450"/>
    </source>
</evidence>
<organism evidence="11 12">
    <name type="scientific">Conoideocrella luteorostrata</name>
    <dbReference type="NCBI Taxonomy" id="1105319"/>
    <lineage>
        <taxon>Eukaryota</taxon>
        <taxon>Fungi</taxon>
        <taxon>Dikarya</taxon>
        <taxon>Ascomycota</taxon>
        <taxon>Pezizomycotina</taxon>
        <taxon>Sordariomycetes</taxon>
        <taxon>Hypocreomycetidae</taxon>
        <taxon>Hypocreales</taxon>
        <taxon>Clavicipitaceae</taxon>
        <taxon>Conoideocrella</taxon>
    </lineage>
</organism>
<dbReference type="InterPro" id="IPR006162">
    <property type="entry name" value="Ppantetheine_attach_site"/>
</dbReference>
<dbReference type="Pfam" id="PF00501">
    <property type="entry name" value="AMP-binding"/>
    <property type="match status" value="3"/>
</dbReference>
<comment type="function">
    <text evidence="6">Nonribosomal peptide synthetase required for the biosynthetis of epichloenin A, an extracellular siderophore that plays a crucial role in endophyte-grass symbioses. SidN assembles epichloenin A by activating and incorporating three trans-anhydromevalonylhydroxyornithine (trans-AMHO), 1 glutamine and 4 glycine moieties. Trans-AMHO is produced from L-ornithine via 2 steps involving a L-ornithine N(5)-monooxygenase and an AHMO-N(5)-transacylase that have still to be identified. The third adenylation domain (A3) of sidN incorporates the hydroxamate groups of the siderophore which forms an octahedral iron complex. The other component amino acids are assembled by sidN adenylation domains A1 and A2.</text>
</comment>
<dbReference type="GO" id="GO:0016874">
    <property type="term" value="F:ligase activity"/>
    <property type="evidence" value="ECO:0007669"/>
    <property type="project" value="UniProtKB-KW"/>
</dbReference>
<dbReference type="PROSITE" id="PS00012">
    <property type="entry name" value="PHOSPHOPANTETHEINE"/>
    <property type="match status" value="4"/>
</dbReference>
<comment type="similarity">
    <text evidence="5">Belongs to the NRP synthetase family.</text>
</comment>
<dbReference type="Pfam" id="PF00550">
    <property type="entry name" value="PP-binding"/>
    <property type="match status" value="6"/>
</dbReference>
<evidence type="ECO:0000256" key="8">
    <source>
        <dbReference type="ARBA" id="ARBA00075895"/>
    </source>
</evidence>
<reference evidence="11" key="1">
    <citation type="submission" date="2023-06" db="EMBL/GenBank/DDBJ databases">
        <title>Conoideocrella luteorostrata (Hypocreales: Clavicipitaceae), a potential biocontrol fungus for elongate hemlock scale in United States Christmas tree production areas.</title>
        <authorList>
            <person name="Barrett H."/>
            <person name="Lovett B."/>
            <person name="Macias A.M."/>
            <person name="Stajich J.E."/>
            <person name="Kasson M.T."/>
        </authorList>
    </citation>
    <scope>NUCLEOTIDE SEQUENCE</scope>
    <source>
        <strain evidence="11">ARSEF 14590</strain>
    </source>
</reference>
<evidence type="ECO:0000259" key="10">
    <source>
        <dbReference type="PROSITE" id="PS50075"/>
    </source>
</evidence>
<dbReference type="GO" id="GO:0043041">
    <property type="term" value="P:amino acid activation for nonribosomal peptide biosynthetic process"/>
    <property type="evidence" value="ECO:0007669"/>
    <property type="project" value="TreeGrafter"/>
</dbReference>
<dbReference type="GO" id="GO:0010106">
    <property type="term" value="P:cellular response to iron ion starvation"/>
    <property type="evidence" value="ECO:0007669"/>
    <property type="project" value="UniProtKB-ARBA"/>
</dbReference>
<dbReference type="InterPro" id="IPR020806">
    <property type="entry name" value="PKS_PP-bd"/>
</dbReference>
<dbReference type="EMBL" id="JASWJB010000177">
    <property type="protein sequence ID" value="KAK2594207.1"/>
    <property type="molecule type" value="Genomic_DNA"/>
</dbReference>
<dbReference type="InterPro" id="IPR023213">
    <property type="entry name" value="CAT-like_dom_sf"/>
</dbReference>
<protein>
    <recommendedName>
        <fullName evidence="7">Nonribosomal peptide synthetase sidN</fullName>
    </recommendedName>
    <alternativeName>
        <fullName evidence="8">Epichloenin A synthetase</fullName>
    </alternativeName>
    <alternativeName>
        <fullName evidence="9">Extracellular siderophore synthetase N</fullName>
    </alternativeName>
</protein>
<dbReference type="NCBIfam" id="NF003417">
    <property type="entry name" value="PRK04813.1"/>
    <property type="match status" value="3"/>
</dbReference>
<dbReference type="Pfam" id="PF00668">
    <property type="entry name" value="Condensation"/>
    <property type="match status" value="6"/>
</dbReference>
<dbReference type="CDD" id="cd05918">
    <property type="entry name" value="A_NRPS_SidN3_like"/>
    <property type="match status" value="3"/>
</dbReference>
<keyword evidence="2" id="KW-0596">Phosphopantetheine</keyword>
<dbReference type="FunFam" id="3.30.300.30:FF:000033">
    <property type="entry name" value="Nonribosomal siderophore peptide synthase SidC"/>
    <property type="match status" value="1"/>
</dbReference>
<dbReference type="InterPro" id="IPR045851">
    <property type="entry name" value="AMP-bd_C_sf"/>
</dbReference>
<comment type="pathway">
    <text evidence="1">Siderophore biosynthesis.</text>
</comment>
<dbReference type="PANTHER" id="PTHR45527">
    <property type="entry name" value="NONRIBOSOMAL PEPTIDE SYNTHETASE"/>
    <property type="match status" value="1"/>
</dbReference>
<comment type="caution">
    <text evidence="11">The sequence shown here is derived from an EMBL/GenBank/DDBJ whole genome shotgun (WGS) entry which is preliminary data.</text>
</comment>
<sequence>MDHNDLSICNPSPQLLPGPQLLHHLVTLSNDTTSIEYLLDDEQTSYSYKVLQDESRKLSQIVSFLHPKSEQDGDMVIPILMPQCPHLYISLLAVLKAGGAFCPLSIDAPPERLKFILKDVAAKVVLVTQQVANLIPSECNIKVVQVDALDSLGCKDVSCRVPGPHSLAYVMYTSGSTGTPKGVGISHRAATQALLAHDRHIPEFSRFLQFAAPTFDVSVFEIFFPLFRGNTLISVKREDMLDDLPAAMRRMGVDACELTPTVAGSLLKRRQNVPTLKLLLTIGEMLKTPVIQEFGGSEDKESLLWAMYGPTEATIHCTLKTSLPSASSPGNIGSPLDTVSCFVIEPANTPDESRLFHLLPRGEAGELAVGGHQLARGYINRPDQTSSAFIESPYGRVYRTGDRAVMNSDGALECLGRLSDGQVKLRGQRIELGEIEHAALRTPGCHGASAAVVGSNLVLFCAVDPGVLEIAIESSCKSWLPQFMVPNEIVPMPEFPTLPSGKIDAKKLKNEFVREREARDTTVDVSQEETQQDKELIRIVSETLNDGVKMQTVLASAGLDSLSAIKLTAALRASGFEISVASLLKLRTVAEMCTHLRKKVEVQHASHNVGITDCHSLSTDSSIPQELLSTDFGDTVESFVACTPLQSAMLAETAQNPSVYCNEIILHVTSTAVTTQALIDAFNKVIQGNEILRSGFVHWGGRYFSAIFSAPRDGQILIETDPQRVFSMKKDSDFLRPLKIQLVPQKDITGFSIFIQAHHAMYDGWSMDMLLSDVSQSLEGGFLPERPPFNDVVKYQNSITEASHDESRLFWSEALLGWNKVPFPKLLGRSGIDELLAKRYTLHISLASVKAISQEYSISRQVVFQAALAIAWQGIVGQPDVLLGSVLSGRTIPINGIERIMGPCIASMPLRVDTGNMNANIDVLRSIHTKNRSIMEHCNLPLSEIGKLSGLKPGESLYDVLFVYQQSLYDLDAKDGILRNVEHLDRLETKLVVEVEPHGEEFDLQITYHSGSVSTDFVDQLSEQIQELCLRILCDPNGAIVSAQRCNNVELSMYHEQRSIVAEPDDVVALFDASADRNPNAEAIRFVTSTKNNHFEVDTMTYSSLNRAANRTANCICYHGAEVGDVIAIVMSKSIALYTSILGIAKAGCAYMPILPTTPADRLRKILQQSKTKHCLVDNTLVDYSFFPETVKILHIHSQSLSMFPDERPSVPSDPGRLSYVIFTSGTTGVPKGVAVSQRNLASNIAYLSTVYPNSSSQPRILQACSHAFDVSVFEIFYAWHAGMSLCAADSDVIFSDLECIIRELEITHLSLTPTVASLIEPKNVPQVEFLVTAGEPMTMSVLQKWDTLLFQGYGPSETTNICSVKRMSQGENIEHLGWVFPNTSVFVLPPTGLDVLPLGWVGEFCFGGSQVARGYLNDDTLTAQKFIEHPSFGRMYRSGDLGRMLPDGSLIIIGRLDDQLKLRGQRIEASEIDSTLTSTTLVVASVTILVRTAQGDSDQLATFYTPHAISEFSEPLEIALELHHALFATLKSRLPSYMVPSYIIPVPYIPRTSSGKVDRQQLKKWFENLSIDYLERASEASPGLQDDDAWTEVECKVAEAVAEWCKISRSEIRRWSPFPTLGIDSISAISVSRLISTRIGFQVPISTILQNPTVAQLGQRLSKGGYLSLSSVSQTTQDMIREFSKEVKKSIEGMDADVEAIWPCVPLQEAMLQGEKNYYNRILLRLHISPDAMQVHWKEISERHSILRTCFVTTTNASYPIAQIVLRKWHLPWRTFEVTEPSLEGASRDHLDSLPDPLNSMIPPCSLALIRYKGSSFLSFVCHHALYDGIAMENLWREVEAMARNCELQPPIQYLPFLEQALTLPDDVESFWQDEFRGFEGSPILARSTRLGLNQCTHTVSIDMSFKDIQQKCRFLGVSLLALCQASWASVLSSIFRNPDVAFGNVISGRTLALEGLDRLVAPCFNTIPLRMDISRSTQNIDLVKSFQNLNSRLLPYQFSPLKLIQKVVGARRRNLFNTLFLLQQPLRDMDKRVWTLEEDSGSMDVPVVCEVVPCPNLNSVIMNLHYDMDMITDELASTISDIFKLMIRSMVLNPFDAVPNRSSLPTIYSQPLCNLAIKREKRNDAEQSGTDKSSWSDLEKAIRKAICSISGTSESAFHRQTTIFQVGLDSINAVQVASALRARGFPVSASDVVECASCGKLAARIAYNSERADRENPQVDLTRYQRAVSPEILRSVPRSSEIETILPCTAMQNAMLAGFFHSSEGHYLNFLSYKIQDSINFDRLAQAWKLLQQHHPMLRTGFAPTSHPESAFSMIRWGASALGSPTTILHKNIGQQFDIKKWRDEFKVQVLQNPALPLWGVVLVEHEEESFMHINLHHALYDATSFRGMLFGLSHLLQGNPYTFPKIEPALIELLSRTRNDTSKTREFWESQGHKAVVNKFPIMTPLREEAMQIIVRQKTLSMSFSEVREATQIIGVSVQAILQATWARLLASYLGECSVVFGVALAGRTTDETMKTPFPCLTTVPVIAETMTSNCLMMENMMNYNSKLQRHQFASLANIQKWLGYPGTPAFDTILVYQTTGSSPSITPGWELAADEPSVEYTVSLEIEPCSNGEFCIRITTRRDIVPAEQAELMLLQFEAILVHLLTQPYGEESELHKSHPELFSVMPAQCPVMESPVNLVHQLVERKAQSQPNLPALEFFWSFENNFGPSRIWTYKELDEVGNQVAHLLADIVTVGDIVAVHFPKCPEAYFSILGILKAGCSFVALDPGAPEARKIFILEDSRAKCLLTEIHSEIPSNFDLPVITVNDEKLRPYSKSQVRHRHIVTPESTCYCLYTSGTTGTPKGCEITHENTVQALMAFQNLFQGHWQSDSRWLQFAALHFDVSVLEQYWSWSVGITVVAAPRELILDDLVGSINKMAITHIDLTPSLARLTHPDELPNLCKGVFITGGEQLNQEILDAWGPKAVIYNAYGPTEATIGVTMYQRVPINGRPSNIGKQFPNVGSFVFHSGTEIPVLRGGVGELCVSGKLVGKGYLHRPELTSEKFPLLPQFKERIYRTGDLVRILHDGCFDFLGRADDQVKLRGQRLEIGEINHVIRSETPGIRNAATFVMQHGNKDVLVSFVTGNSEKRNSVLRVSEDGNNLATDSRKSCLNRLPGYMVPTYFIPLTYIPLSSNNKVEARELKLLFAKLSQEDLMKLTGRNSKSLNNPLDTDVLSTVVRILGDFVNVPKDEISDSTSIFDVGVDSISALQLSTLLKNNGLDAATPAAILRSPIVADLVRAVSEIRTSANDKEETREIKQSLQAWLHKYRGFVCRELKITPDDIEYIAPCSPLQEGMISAALLDEFSHPYFNWFDIQAKDSTSIHTIRHAWETTVRHHSILRSGFLRTTDGYIQVAVRHLENPWQFLSAVTDEDIQAVLENQRLSWIASNSSHIPSPIQFIQVDGPNKRVLRIHIFHGLYDGNSFELMKKYASCLYKSESPISGPKFLDVLCRGPLRNYHSCKSFWAKHLNKWQNPSLSRRITSVGNLGQVVSLSRAFSLETLENLRQAENVTLQTIVLSVWTIVLQKYVAGPLTIGVIIAGRAMDLPHIENTIGPLFNTIPFFNENLNNLTWESLVQRCHQFNTDVLSFQHVPLKDIQKWCSNGQPLFDNLFTFQLERLDPNTETEPWIVTDGQSNDTHYPLAFEATRNRLGELSVQLVAREEVADCNALNQMLDHFNQVILATTPNTKLSASSRQHILSEEAGNEGVSLAKNMPQPQQIWNLTAKALRDELSALANITLDDISSETSMLELGIDSIDAIKISARLARRGIRLSASQITRYQTIAAIAAAAKPILSELSDESTQTPDDVAFSELRRHLHSYLQQNGVSMENIELVLPPTSLQQSMVAGMVQSDFGWYFNHDILELDDSVDIVRLKDAWVELIELSPVLRTGFFEVDDNNIDIAYCQVVFKQINAQITLERIASSADLQNLVNRASGIARAGKGMTDLVQVALVSGPNKKYMVLSMAHALYDGWSMSLLYHDLQAAYGGRLMPRSYSQVLTSQPQLYMATDSEGFWETYLAGACPTMFAKRDTQLPRQSPDTIFRSEITASKPLAEINKFCKQNSISLQSLCTSCWAAVVAYSTQSLDTNFGIVLSGRDFEGAEELMFPTMNTVSVRSILHGSGLSFVKYMESNLADIKAHQGVPLHKAQTAARLRGKQLFNSLFILQKSETDMESESMWKSVDGHSAVEYPICVEAESSHGNLAWRVACKSSHFSEEDADDILTKLNQSLRFLLNFFDSEILLFRGHLVSICGLPDTTLTEPSSTATDDVVVRQDSDTMKFTWNETSNHIREILSKVSAVPVHSILPTSTLYHLGLDSISAIKVSLLLKRVNVSLRPRDLIQASSVVEMAERAETSNGSLDTPSIEPNHWALPSSISDKDLFGRCGITEQDVEAIMPATALQIYMLGAWQFSNGSVFYPEFCYEISHNYTRSQVVTAWDRVVAKIPILRTRLVTTQAKEMPLVQIILKSHELPANHVSQPLCRLRVSDLPSHDSWLIRLSIHHSLYDGLSLPEIMRLYNKSLRQEDASTKREPNVSISEWRHFSVTPTLQEQIDLRKEFWVEYLDPFQSTPSPPRKFSSSGLHTMDRVSYLRKKAFSSANELQRHASSHSIGVQSLFLAAYARSLCHQHNEPTSTQTVIFGIYLANRTMANENLHATYPTLNLVPLRVIFSDGDDLTAVAITIHKDLQLIQTDGNAHVSLWEIYNWTGIRVDMFVNFLSLPDGGGDDGNSLKDFDLTRRADEDTLTDRSTSMGLLNQSWLQDNVVRDAYVASLDIEVSLHGDNLDIGIFGSTECLSPDEAPQMVDRIVQCITNLGPDTS</sequence>
<dbReference type="InterPro" id="IPR009081">
    <property type="entry name" value="PP-bd_ACP"/>
</dbReference>
<dbReference type="PANTHER" id="PTHR45527:SF1">
    <property type="entry name" value="FATTY ACID SYNTHASE"/>
    <property type="match status" value="1"/>
</dbReference>
<keyword evidence="3" id="KW-0597">Phosphoprotein</keyword>
<keyword evidence="4" id="KW-0436">Ligase</keyword>
<evidence type="ECO:0000256" key="4">
    <source>
        <dbReference type="ARBA" id="ARBA00022598"/>
    </source>
</evidence>
<feature type="domain" description="Carrier" evidence="10">
    <location>
        <begin position="2135"/>
        <end position="2211"/>
    </location>
</feature>